<keyword evidence="8" id="KW-0010">Activator</keyword>
<comment type="caution">
    <text evidence="9">The sequence shown here is derived from an EMBL/GenBank/DDBJ whole genome shotgun (WGS) entry which is preliminary data.</text>
</comment>
<dbReference type="InterPro" id="IPR038566">
    <property type="entry name" value="Mediator_Med6_sf"/>
</dbReference>
<name>A0A2T9ZD18_9FUNG</name>
<dbReference type="Pfam" id="PF04934">
    <property type="entry name" value="Med6"/>
    <property type="match status" value="1"/>
</dbReference>
<dbReference type="STRING" id="133381.A0A2T9ZD18"/>
<evidence type="ECO:0000256" key="1">
    <source>
        <dbReference type="ARBA" id="ARBA00004123"/>
    </source>
</evidence>
<evidence type="ECO:0000256" key="2">
    <source>
        <dbReference type="ARBA" id="ARBA00007526"/>
    </source>
</evidence>
<comment type="subcellular location">
    <subcellularLocation>
        <location evidence="1 8">Nucleus</location>
    </subcellularLocation>
</comment>
<dbReference type="GO" id="GO:0016592">
    <property type="term" value="C:mediator complex"/>
    <property type="evidence" value="ECO:0007669"/>
    <property type="project" value="InterPro"/>
</dbReference>
<comment type="function">
    <text evidence="8">Component of the Mediator complex, a coactivator involved in the regulated transcription of nearly all RNA polymerase II-dependent genes. Mediator functions as a bridge to convey information from gene-specific regulatory proteins to the basal RNA polymerase II transcription machinery. Mediator is recruited to promoters by direct interactions with regulatory proteins and serves as a scaffold for the assembly of a functional preinitiation complex with RNA polymerase II and the general transcription factors.</text>
</comment>
<proteinExistence type="inferred from homology"/>
<dbReference type="AlphaFoldDB" id="A0A2T9ZD18"/>
<dbReference type="Proteomes" id="UP000245609">
    <property type="component" value="Unassembled WGS sequence"/>
</dbReference>
<evidence type="ECO:0000313" key="10">
    <source>
        <dbReference type="Proteomes" id="UP000245609"/>
    </source>
</evidence>
<gene>
    <name evidence="8" type="primary">MED6</name>
    <name evidence="9" type="ORF">BB560_003051</name>
</gene>
<dbReference type="EMBL" id="MBFS01000442">
    <property type="protein sequence ID" value="PVV02493.1"/>
    <property type="molecule type" value="Genomic_DNA"/>
</dbReference>
<protein>
    <recommendedName>
        <fullName evidence="3 8">Mediator of RNA polymerase II transcription subunit 6</fullName>
    </recommendedName>
    <alternativeName>
        <fullName evidence="7 8">Mediator complex subunit 6</fullName>
    </alternativeName>
</protein>
<evidence type="ECO:0000256" key="7">
    <source>
        <dbReference type="ARBA" id="ARBA00031259"/>
    </source>
</evidence>
<keyword evidence="5 8" id="KW-0804">Transcription</keyword>
<evidence type="ECO:0000313" key="9">
    <source>
        <dbReference type="EMBL" id="PVV02493.1"/>
    </source>
</evidence>
<keyword evidence="4 8" id="KW-0805">Transcription regulation</keyword>
<comment type="similarity">
    <text evidence="2 8">Belongs to the Mediator complex subunit 6 family.</text>
</comment>
<keyword evidence="10" id="KW-1185">Reference proteome</keyword>
<dbReference type="GO" id="GO:0006357">
    <property type="term" value="P:regulation of transcription by RNA polymerase II"/>
    <property type="evidence" value="ECO:0007669"/>
    <property type="project" value="InterPro"/>
</dbReference>
<keyword evidence="6 8" id="KW-0539">Nucleus</keyword>
<reference evidence="9 10" key="1">
    <citation type="journal article" date="2018" name="MBio">
        <title>Comparative Genomics Reveals the Core Gene Toolbox for the Fungus-Insect Symbiosis.</title>
        <authorList>
            <person name="Wang Y."/>
            <person name="Stata M."/>
            <person name="Wang W."/>
            <person name="Stajich J.E."/>
            <person name="White M.M."/>
            <person name="Moncalvo J.M."/>
        </authorList>
    </citation>
    <scope>NUCLEOTIDE SEQUENCE [LARGE SCALE GENOMIC DNA]</scope>
    <source>
        <strain evidence="9 10">SC-DP-2</strain>
    </source>
</reference>
<evidence type="ECO:0000256" key="4">
    <source>
        <dbReference type="ARBA" id="ARBA00023015"/>
    </source>
</evidence>
<accession>A0A2T9ZD18</accession>
<dbReference type="InterPro" id="IPR007018">
    <property type="entry name" value="Mediator_Med6"/>
</dbReference>
<evidence type="ECO:0000256" key="8">
    <source>
        <dbReference type="RuleBase" id="RU364143"/>
    </source>
</evidence>
<dbReference type="GO" id="GO:0003712">
    <property type="term" value="F:transcription coregulator activity"/>
    <property type="evidence" value="ECO:0007669"/>
    <property type="project" value="InterPro"/>
</dbReference>
<sequence>MSELEVKDLLGIEWRFSEWILHAGGLNSQNVMEYFSLSPFWDPNSNNAVLKMQTQFNALQNERMDLVHMVGIEFALVYEKAPEYFVIAKRRRYNPSRCINLSFYYILNGNIYQAPPLTLLQTSLKEVEEGFNEISSQVEYSTFKGYTWKDSSSELGTKKDEDGKFLYVKSLPSFVVVICFSSNV</sequence>
<dbReference type="OrthoDB" id="344220at2759"/>
<dbReference type="Gene3D" id="3.10.450.580">
    <property type="entry name" value="Mediator complex, subunit Med6"/>
    <property type="match status" value="1"/>
</dbReference>
<evidence type="ECO:0000256" key="5">
    <source>
        <dbReference type="ARBA" id="ARBA00023163"/>
    </source>
</evidence>
<dbReference type="PANTHER" id="PTHR13104">
    <property type="entry name" value="MED-6-RELATED"/>
    <property type="match status" value="1"/>
</dbReference>
<evidence type="ECO:0000256" key="3">
    <source>
        <dbReference type="ARBA" id="ARBA00020634"/>
    </source>
</evidence>
<organism evidence="9 10">
    <name type="scientific">Smittium megazygosporum</name>
    <dbReference type="NCBI Taxonomy" id="133381"/>
    <lineage>
        <taxon>Eukaryota</taxon>
        <taxon>Fungi</taxon>
        <taxon>Fungi incertae sedis</taxon>
        <taxon>Zoopagomycota</taxon>
        <taxon>Kickxellomycotina</taxon>
        <taxon>Harpellomycetes</taxon>
        <taxon>Harpellales</taxon>
        <taxon>Legeriomycetaceae</taxon>
        <taxon>Smittium</taxon>
    </lineage>
</organism>
<comment type="subunit">
    <text evidence="8">Component of the Mediator complex.</text>
</comment>
<evidence type="ECO:0000256" key="6">
    <source>
        <dbReference type="ARBA" id="ARBA00023242"/>
    </source>
</evidence>